<evidence type="ECO:0000256" key="10">
    <source>
        <dbReference type="ARBA" id="ARBA00022741"/>
    </source>
</evidence>
<dbReference type="Gene3D" id="3.30.565.10">
    <property type="entry name" value="Histidine kinase-like ATPase, C-terminal domain"/>
    <property type="match status" value="1"/>
</dbReference>
<evidence type="ECO:0000256" key="12">
    <source>
        <dbReference type="ARBA" id="ARBA00022840"/>
    </source>
</evidence>
<evidence type="ECO:0000313" key="18">
    <source>
        <dbReference type="EMBL" id="RAK58006.1"/>
    </source>
</evidence>
<evidence type="ECO:0000256" key="3">
    <source>
        <dbReference type="ARBA" id="ARBA00022543"/>
    </source>
</evidence>
<dbReference type="SMART" id="SM00911">
    <property type="entry name" value="HWE_HK"/>
    <property type="match status" value="1"/>
</dbReference>
<dbReference type="PANTHER" id="PTHR41523:SF7">
    <property type="entry name" value="HISTIDINE KINASE"/>
    <property type="match status" value="1"/>
</dbReference>
<keyword evidence="6" id="KW-0285">Flavoprotein</keyword>
<dbReference type="FunFam" id="3.30.450.20:FF:000099">
    <property type="entry name" value="Sensory box sensor histidine kinase"/>
    <property type="match status" value="2"/>
</dbReference>
<keyword evidence="11 18" id="KW-0418">Kinase</keyword>
<keyword evidence="4" id="KW-0597">Phosphoprotein</keyword>
<dbReference type="SMART" id="SM00086">
    <property type="entry name" value="PAC"/>
    <property type="match status" value="3"/>
</dbReference>
<evidence type="ECO:0000256" key="11">
    <source>
        <dbReference type="ARBA" id="ARBA00022777"/>
    </source>
</evidence>
<dbReference type="AlphaFoldDB" id="A0A328AWB5"/>
<dbReference type="GO" id="GO:0004673">
    <property type="term" value="F:protein histidine kinase activity"/>
    <property type="evidence" value="ECO:0007669"/>
    <property type="project" value="UniProtKB-EC"/>
</dbReference>
<gene>
    <name evidence="18" type="ORF">DJ018_08885</name>
</gene>
<evidence type="ECO:0000256" key="14">
    <source>
        <dbReference type="ARBA" id="ARBA00023026"/>
    </source>
</evidence>
<proteinExistence type="predicted"/>
<dbReference type="Proteomes" id="UP000249725">
    <property type="component" value="Unassembled WGS sequence"/>
</dbReference>
<keyword evidence="15" id="KW-0675">Receptor</keyword>
<dbReference type="Pfam" id="PF08447">
    <property type="entry name" value="PAS_3"/>
    <property type="match status" value="2"/>
</dbReference>
<keyword evidence="5" id="KW-0716">Sensory transduction</keyword>
<dbReference type="OrthoDB" id="136506at2"/>
<keyword evidence="9" id="KW-0677">Repeat</keyword>
<evidence type="ECO:0000256" key="5">
    <source>
        <dbReference type="ARBA" id="ARBA00022606"/>
    </source>
</evidence>
<dbReference type="InterPro" id="IPR035965">
    <property type="entry name" value="PAS-like_dom_sf"/>
</dbReference>
<protein>
    <recommendedName>
        <fullName evidence="2">histidine kinase</fullName>
        <ecNumber evidence="2">2.7.13.3</ecNumber>
    </recommendedName>
</protein>
<reference evidence="19" key="1">
    <citation type="submission" date="2018-05" db="EMBL/GenBank/DDBJ databases">
        <authorList>
            <person name="Li X."/>
        </authorList>
    </citation>
    <scope>NUCLEOTIDE SEQUENCE [LARGE SCALE GENOMIC DNA]</scope>
    <source>
        <strain evidence="19">YIM 73061</strain>
    </source>
</reference>
<dbReference type="Gene3D" id="3.30.450.20">
    <property type="entry name" value="PAS domain"/>
    <property type="match status" value="3"/>
</dbReference>
<feature type="domain" description="PAC" evidence="17">
    <location>
        <begin position="113"/>
        <end position="163"/>
    </location>
</feature>
<evidence type="ECO:0000256" key="13">
    <source>
        <dbReference type="ARBA" id="ARBA00022991"/>
    </source>
</evidence>
<evidence type="ECO:0000256" key="9">
    <source>
        <dbReference type="ARBA" id="ARBA00022737"/>
    </source>
</evidence>
<keyword evidence="13" id="KW-0157">Chromophore</keyword>
<organism evidence="18 19">
    <name type="scientific">Phenylobacterium deserti</name>
    <dbReference type="NCBI Taxonomy" id="1914756"/>
    <lineage>
        <taxon>Bacteria</taxon>
        <taxon>Pseudomonadati</taxon>
        <taxon>Pseudomonadota</taxon>
        <taxon>Alphaproteobacteria</taxon>
        <taxon>Caulobacterales</taxon>
        <taxon>Caulobacteraceae</taxon>
        <taxon>Phenylobacterium</taxon>
    </lineage>
</organism>
<evidence type="ECO:0000256" key="6">
    <source>
        <dbReference type="ARBA" id="ARBA00022630"/>
    </source>
</evidence>
<feature type="domain" description="PAC" evidence="17">
    <location>
        <begin position="363"/>
        <end position="415"/>
    </location>
</feature>
<dbReference type="InterPro" id="IPR001610">
    <property type="entry name" value="PAC"/>
</dbReference>
<dbReference type="EC" id="2.7.13.3" evidence="2"/>
<evidence type="ECO:0000259" key="16">
    <source>
        <dbReference type="PROSITE" id="PS50112"/>
    </source>
</evidence>
<feature type="domain" description="PAS" evidence="16">
    <location>
        <begin position="290"/>
        <end position="360"/>
    </location>
</feature>
<dbReference type="CDD" id="cd00130">
    <property type="entry name" value="PAS"/>
    <property type="match status" value="3"/>
</dbReference>
<comment type="catalytic activity">
    <reaction evidence="1">
        <text>ATP + protein L-histidine = ADP + protein N-phospho-L-histidine.</text>
        <dbReference type="EC" id="2.7.13.3"/>
    </reaction>
</comment>
<dbReference type="Pfam" id="PF13426">
    <property type="entry name" value="PAS_9"/>
    <property type="match status" value="1"/>
</dbReference>
<dbReference type="Pfam" id="PF07536">
    <property type="entry name" value="HWE_HK"/>
    <property type="match status" value="1"/>
</dbReference>
<evidence type="ECO:0000256" key="7">
    <source>
        <dbReference type="ARBA" id="ARBA00022643"/>
    </source>
</evidence>
<keyword evidence="3" id="KW-0600">Photoreceptor protein</keyword>
<evidence type="ECO:0000259" key="17">
    <source>
        <dbReference type="PROSITE" id="PS50113"/>
    </source>
</evidence>
<evidence type="ECO:0000256" key="2">
    <source>
        <dbReference type="ARBA" id="ARBA00012438"/>
    </source>
</evidence>
<evidence type="ECO:0000256" key="1">
    <source>
        <dbReference type="ARBA" id="ARBA00000085"/>
    </source>
</evidence>
<dbReference type="SMART" id="SM00091">
    <property type="entry name" value="PAS"/>
    <property type="match status" value="3"/>
</dbReference>
<dbReference type="NCBIfam" id="TIGR00229">
    <property type="entry name" value="sensory_box"/>
    <property type="match status" value="3"/>
</dbReference>
<feature type="domain" description="PAC" evidence="17">
    <location>
        <begin position="237"/>
        <end position="289"/>
    </location>
</feature>
<dbReference type="InterPro" id="IPR000014">
    <property type="entry name" value="PAS"/>
</dbReference>
<feature type="domain" description="PAS" evidence="16">
    <location>
        <begin position="164"/>
        <end position="234"/>
    </location>
</feature>
<dbReference type="EMBL" id="QFYR01000001">
    <property type="protein sequence ID" value="RAK58006.1"/>
    <property type="molecule type" value="Genomic_DNA"/>
</dbReference>
<keyword evidence="7" id="KW-0288">FMN</keyword>
<sequence>MAVAVRWRGARPAGAAPIRGVSGRQSWSCLLTEAAGLHESEARFRALAELSPDGLVINRGGQFVYANAAAARIYGVASPADLIGRSPHDFNAPEHVARVEDRIVRLLAGEKLDPSELEIVRPDGARIAVEVNAGLITWDGEPAIEVLLRDASERKNVESALRESESRFRNMADHAPVMMWVTEPDGRCTYLNRAWYEFTGQTEADALGFGWLEATHPDDKQEVERAFVTANANRASFRVEYRLRRNDGTWRWAIDAAAPRFSDTGEYLGYVGSVIDIQDRREAEEIVRDSEVQMRTLLDAMPAIVWLAAPDGQLTYFNQRWYELTGQTVRQALPNGWTAVLHPEEAEFIADEWRTARAEQRVYEVESRYRLKNGEYRWYLIRAEPIRDESGEIVRWLGAGIDIHDRKLAAEHQSLLINELNHRVKNTLATVQSMAAQSARSAGSPKDAQETFMARLMALSAAHNVLTNERWTGAELLEVVERAAEAFGEAGERFNASGPAVRVAPKSALALSMALHELGTNASKYGALSTPEGQVSVTWELIPTEGRPLLRLVWREAGGPTVSPPKRKGFGSRLLERGLASELGGRVSLDFQPQGLVCVIEAPLEEAD</sequence>
<evidence type="ECO:0000313" key="19">
    <source>
        <dbReference type="Proteomes" id="UP000249725"/>
    </source>
</evidence>
<dbReference type="GO" id="GO:0005524">
    <property type="term" value="F:ATP binding"/>
    <property type="evidence" value="ECO:0007669"/>
    <property type="project" value="UniProtKB-KW"/>
</dbReference>
<dbReference type="GO" id="GO:0009881">
    <property type="term" value="F:photoreceptor activity"/>
    <property type="evidence" value="ECO:0007669"/>
    <property type="project" value="UniProtKB-KW"/>
</dbReference>
<dbReference type="InterPro" id="IPR013655">
    <property type="entry name" value="PAS_fold_3"/>
</dbReference>
<dbReference type="SUPFAM" id="SSF55785">
    <property type="entry name" value="PYP-like sensor domain (PAS domain)"/>
    <property type="match status" value="3"/>
</dbReference>
<dbReference type="InterPro" id="IPR011102">
    <property type="entry name" value="Sig_transdc_His_kinase_HWE"/>
</dbReference>
<dbReference type="PANTHER" id="PTHR41523">
    <property type="entry name" value="TWO-COMPONENT SYSTEM SENSOR PROTEIN"/>
    <property type="match status" value="1"/>
</dbReference>
<dbReference type="InterPro" id="IPR036890">
    <property type="entry name" value="HATPase_C_sf"/>
</dbReference>
<keyword evidence="19" id="KW-1185">Reference proteome</keyword>
<comment type="caution">
    <text evidence="18">The sequence shown here is derived from an EMBL/GenBank/DDBJ whole genome shotgun (WGS) entry which is preliminary data.</text>
</comment>
<name>A0A328AWB5_9CAUL</name>
<keyword evidence="12" id="KW-0067">ATP-binding</keyword>
<keyword evidence="8" id="KW-0808">Transferase</keyword>
<accession>A0A328AWB5</accession>
<evidence type="ECO:0000256" key="4">
    <source>
        <dbReference type="ARBA" id="ARBA00022553"/>
    </source>
</evidence>
<evidence type="ECO:0000256" key="8">
    <source>
        <dbReference type="ARBA" id="ARBA00022679"/>
    </source>
</evidence>
<dbReference type="InterPro" id="IPR000700">
    <property type="entry name" value="PAS-assoc_C"/>
</dbReference>
<keyword evidence="10" id="KW-0547">Nucleotide-binding</keyword>
<keyword evidence="14" id="KW-0843">Virulence</keyword>
<dbReference type="PROSITE" id="PS50113">
    <property type="entry name" value="PAC"/>
    <property type="match status" value="3"/>
</dbReference>
<dbReference type="PROSITE" id="PS50112">
    <property type="entry name" value="PAS"/>
    <property type="match status" value="2"/>
</dbReference>
<evidence type="ECO:0000256" key="15">
    <source>
        <dbReference type="ARBA" id="ARBA00023170"/>
    </source>
</evidence>